<dbReference type="RefSeq" id="WP_066971766.1">
    <property type="nucleotide sequence ID" value="NZ_LWMT01000128.1"/>
</dbReference>
<evidence type="ECO:0000313" key="3">
    <source>
        <dbReference type="Proteomes" id="UP000077066"/>
    </source>
</evidence>
<gene>
    <name evidence="2" type="ORF">MBFIL_08100</name>
</gene>
<reference evidence="2 3" key="1">
    <citation type="submission" date="2016-04" db="EMBL/GenBank/DDBJ databases">
        <title>Genome sequence of Methanobrevibacter filiformis DSM 11501.</title>
        <authorList>
            <person name="Poehlein A."/>
            <person name="Seedorf H."/>
            <person name="Daniel R."/>
        </authorList>
    </citation>
    <scope>NUCLEOTIDE SEQUENCE [LARGE SCALE GENOMIC DNA]</scope>
    <source>
        <strain evidence="2 3">DSM 11501</strain>
    </source>
</reference>
<dbReference type="OrthoDB" id="75202at2157"/>
<proteinExistence type="predicted"/>
<accession>A0A166CJ31</accession>
<organism evidence="2 3">
    <name type="scientific">Methanobrevibacter filiformis</name>
    <dbReference type="NCBI Taxonomy" id="55758"/>
    <lineage>
        <taxon>Archaea</taxon>
        <taxon>Methanobacteriati</taxon>
        <taxon>Methanobacteriota</taxon>
        <taxon>Methanomada group</taxon>
        <taxon>Methanobacteria</taxon>
        <taxon>Methanobacteriales</taxon>
        <taxon>Methanobacteriaceae</taxon>
        <taxon>Methanobrevibacter</taxon>
    </lineage>
</organism>
<keyword evidence="1" id="KW-0472">Membrane</keyword>
<dbReference type="EMBL" id="LWMT01000128">
    <property type="protein sequence ID" value="KZX14747.1"/>
    <property type="molecule type" value="Genomic_DNA"/>
</dbReference>
<name>A0A166CJ31_9EURY</name>
<dbReference type="PATRIC" id="fig|55758.3.peg.910"/>
<keyword evidence="1" id="KW-1133">Transmembrane helix</keyword>
<sequence length="238" mass="26839">MKLNKLFIGAISIIIIVLILFIAIYSSNPNYLEKKTVLNKTRLGSNYKGNVELVESFGNQSSDKKIAFIIGVHPREYPAHTALYETIKSKADALNYSYSVYIINVTDNPMDYEQGRLNGQLLASEFAVPDISSKNYSLVVDIHATIGTDNGNLYEETNFIFVPVDDYGSLNISEKIIKNIPELVYYFPYPQSSPSYVTVPIIQNGTSAIVYETYKHDPRKTILSHMDKLISTIDEINF</sequence>
<comment type="caution">
    <text evidence="2">The sequence shown here is derived from an EMBL/GenBank/DDBJ whole genome shotgun (WGS) entry which is preliminary data.</text>
</comment>
<protein>
    <submittedName>
        <fullName evidence="2">Uncharacterized protein</fullName>
    </submittedName>
</protein>
<evidence type="ECO:0000256" key="1">
    <source>
        <dbReference type="SAM" id="Phobius"/>
    </source>
</evidence>
<keyword evidence="1" id="KW-0812">Transmembrane</keyword>
<dbReference type="AlphaFoldDB" id="A0A166CJ31"/>
<feature type="transmembrane region" description="Helical" evidence="1">
    <location>
        <begin position="6"/>
        <end position="25"/>
    </location>
</feature>
<keyword evidence="3" id="KW-1185">Reference proteome</keyword>
<evidence type="ECO:0000313" key="2">
    <source>
        <dbReference type="EMBL" id="KZX14747.1"/>
    </source>
</evidence>
<dbReference type="Proteomes" id="UP000077066">
    <property type="component" value="Unassembled WGS sequence"/>
</dbReference>